<name>A0A0F8YWL3_9ZZZZ</name>
<sequence length="46" mass="5220">MGQVTDTTLASEDFRKEIIEVTSREAFIQGSKEDFIRLLNNSQSIT</sequence>
<evidence type="ECO:0000313" key="1">
    <source>
        <dbReference type="EMBL" id="KKK58429.1"/>
    </source>
</evidence>
<proteinExistence type="predicted"/>
<dbReference type="EMBL" id="LAZR01063986">
    <property type="protein sequence ID" value="KKK58429.1"/>
    <property type="molecule type" value="Genomic_DNA"/>
</dbReference>
<dbReference type="AlphaFoldDB" id="A0A0F8YWL3"/>
<reference evidence="1" key="1">
    <citation type="journal article" date="2015" name="Nature">
        <title>Complex archaea that bridge the gap between prokaryotes and eukaryotes.</title>
        <authorList>
            <person name="Spang A."/>
            <person name="Saw J.H."/>
            <person name="Jorgensen S.L."/>
            <person name="Zaremba-Niedzwiedzka K."/>
            <person name="Martijn J."/>
            <person name="Lind A.E."/>
            <person name="van Eijk R."/>
            <person name="Schleper C."/>
            <person name="Guy L."/>
            <person name="Ettema T.J."/>
        </authorList>
    </citation>
    <scope>NUCLEOTIDE SEQUENCE</scope>
</reference>
<feature type="non-terminal residue" evidence="1">
    <location>
        <position position="46"/>
    </location>
</feature>
<organism evidence="1">
    <name type="scientific">marine sediment metagenome</name>
    <dbReference type="NCBI Taxonomy" id="412755"/>
    <lineage>
        <taxon>unclassified sequences</taxon>
        <taxon>metagenomes</taxon>
        <taxon>ecological metagenomes</taxon>
    </lineage>
</organism>
<accession>A0A0F8YWL3</accession>
<comment type="caution">
    <text evidence="1">The sequence shown here is derived from an EMBL/GenBank/DDBJ whole genome shotgun (WGS) entry which is preliminary data.</text>
</comment>
<protein>
    <submittedName>
        <fullName evidence="1">Uncharacterized protein</fullName>
    </submittedName>
</protein>
<gene>
    <name evidence="1" type="ORF">LCGC14_3044540</name>
</gene>